<keyword evidence="4 6" id="KW-1133">Transmembrane helix</keyword>
<evidence type="ECO:0000256" key="6">
    <source>
        <dbReference type="SAM" id="Phobius"/>
    </source>
</evidence>
<dbReference type="EMBL" id="AMFJ01000311">
    <property type="protein sequence ID" value="EKE28633.1"/>
    <property type="molecule type" value="Genomic_DNA"/>
</dbReference>
<gene>
    <name evidence="8" type="ORF">ACD_3C00037G0024</name>
</gene>
<dbReference type="Pfam" id="PF09335">
    <property type="entry name" value="VTT_dom"/>
    <property type="match status" value="1"/>
</dbReference>
<dbReference type="InterPro" id="IPR051311">
    <property type="entry name" value="DedA_domain"/>
</dbReference>
<organism evidence="8">
    <name type="scientific">uncultured bacterium</name>
    <name type="common">gcode 4</name>
    <dbReference type="NCBI Taxonomy" id="1234023"/>
    <lineage>
        <taxon>Bacteria</taxon>
        <taxon>environmental samples</taxon>
    </lineage>
</organism>
<dbReference type="AlphaFoldDB" id="K2G0C3"/>
<feature type="domain" description="VTT" evidence="7">
    <location>
        <begin position="34"/>
        <end position="160"/>
    </location>
</feature>
<feature type="transmembrane region" description="Helical" evidence="6">
    <location>
        <begin position="54"/>
        <end position="77"/>
    </location>
</feature>
<evidence type="ECO:0000256" key="1">
    <source>
        <dbReference type="ARBA" id="ARBA00004651"/>
    </source>
</evidence>
<dbReference type="PANTHER" id="PTHR42709:SF6">
    <property type="entry name" value="UNDECAPRENYL PHOSPHATE TRANSPORTER A"/>
    <property type="match status" value="1"/>
</dbReference>
<evidence type="ECO:0000313" key="8">
    <source>
        <dbReference type="EMBL" id="EKE28633.1"/>
    </source>
</evidence>
<feature type="transmembrane region" description="Helical" evidence="6">
    <location>
        <begin position="138"/>
        <end position="164"/>
    </location>
</feature>
<dbReference type="GO" id="GO:0005886">
    <property type="term" value="C:plasma membrane"/>
    <property type="evidence" value="ECO:0007669"/>
    <property type="project" value="UniProtKB-SubCell"/>
</dbReference>
<keyword evidence="3 6" id="KW-0812">Transmembrane</keyword>
<dbReference type="InterPro" id="IPR032816">
    <property type="entry name" value="VTT_dom"/>
</dbReference>
<keyword evidence="2" id="KW-1003">Cell membrane</keyword>
<evidence type="ECO:0000256" key="5">
    <source>
        <dbReference type="ARBA" id="ARBA00023136"/>
    </source>
</evidence>
<keyword evidence="5 6" id="KW-0472">Membrane</keyword>
<comment type="subcellular location">
    <subcellularLocation>
        <location evidence="1">Cell membrane</location>
        <topology evidence="1">Multi-pass membrane protein</topology>
    </subcellularLocation>
</comment>
<dbReference type="PANTHER" id="PTHR42709">
    <property type="entry name" value="ALKALINE PHOSPHATASE LIKE PROTEIN"/>
    <property type="match status" value="1"/>
</dbReference>
<accession>K2G0C3</accession>
<sequence>MIHAFFDSILNFFWGLDYTSITFFMALESSIFPIPSEAVMIPAWYLAAQWKLNLFLTIVYWTLWSVLWAIANYYILWQWIGKPFLLKYGKYILIKEEDYHRTEQLFIKNDKLYTFLGRLIPVVRHLISIPAWIFKMHFWYFVLITALWAWLWCAILAVFWYYFWETIVETVEKYTKIAWILGVVLVILLIYWKLFRKKKKA</sequence>
<reference evidence="8" key="1">
    <citation type="journal article" date="2012" name="Science">
        <title>Fermentation, hydrogen, and sulfur metabolism in multiple uncultivated bacterial phyla.</title>
        <authorList>
            <person name="Wrighton K.C."/>
            <person name="Thomas B.C."/>
            <person name="Sharon I."/>
            <person name="Miller C.S."/>
            <person name="Castelle C.J."/>
            <person name="VerBerkmoes N.C."/>
            <person name="Wilkins M.J."/>
            <person name="Hettich R.L."/>
            <person name="Lipton M.S."/>
            <person name="Williams K.H."/>
            <person name="Long P.E."/>
            <person name="Banfield J.F."/>
        </authorList>
    </citation>
    <scope>NUCLEOTIDE SEQUENCE [LARGE SCALE GENOMIC DNA]</scope>
</reference>
<feature type="transmembrane region" description="Helical" evidence="6">
    <location>
        <begin position="176"/>
        <end position="195"/>
    </location>
</feature>
<evidence type="ECO:0000256" key="3">
    <source>
        <dbReference type="ARBA" id="ARBA00022692"/>
    </source>
</evidence>
<comment type="caution">
    <text evidence="8">The sequence shown here is derived from an EMBL/GenBank/DDBJ whole genome shotgun (WGS) entry which is preliminary data.</text>
</comment>
<evidence type="ECO:0000256" key="4">
    <source>
        <dbReference type="ARBA" id="ARBA00022989"/>
    </source>
</evidence>
<proteinExistence type="predicted"/>
<name>K2G0C3_9BACT</name>
<protein>
    <submittedName>
        <fullName evidence="8">DedA family protein</fullName>
    </submittedName>
</protein>
<evidence type="ECO:0000259" key="7">
    <source>
        <dbReference type="Pfam" id="PF09335"/>
    </source>
</evidence>
<feature type="transmembrane region" description="Helical" evidence="6">
    <location>
        <begin position="12"/>
        <end position="34"/>
    </location>
</feature>
<evidence type="ECO:0000256" key="2">
    <source>
        <dbReference type="ARBA" id="ARBA00022475"/>
    </source>
</evidence>